<dbReference type="AlphaFoldDB" id="A0A8B7ZNS8"/>
<keyword evidence="3" id="KW-1185">Reference proteome</keyword>
<sequence length="756" mass="86292">MMENISTTLMSAYYRQMTAWICRHIRPNQSGISRTKVQVLSTTSCIPSDIHCPSSTRLSKTWARRRSYPKPEYYPDKLVDGICGNSNARSKHREADENDQPICCLYLPGLPFSRWRRRRQAKVAPFIPLSPPIKPTVTSPTAGHEAPAQPKATELSVFDLEDENDQESPSLGLPSRQMIKQDFDEWRRRERRVTHIGLEQDEIQGISREVIAFPPRPKTSRGLRSESERKDRPSAVKTLELSGHEVNMWIRECAEVLNPQTLGSKTINEPGSSNDNLDEEKRVSVKSRGVCDTFEQKELVVTGHKQILANNDTQREYAGRSTKTSKVEPLPPRPKTSRGTRRENGGGDSLSVSSAVRVVEAGLEQAVRDVLVLDTAESLELTNEKRHFSLKDSRGSGKVLNPGENLDEVDDDERNPTHASGRVDEHNTKAAKGDEMAPTLDQVSPPNCAKQNQPITPKSSKNSMDADDMMITAEQEMEYERQQHEQWQLAAIGEWSTLCQDHDEDDYESECYLRMDEFQKETAIMMDWKAIVEQYRTVGVIQDLQNIETLCKSTINQSERALRQFARICRGPVPLSKSGQTKAEAIASLSRIVQKQTRRICEDISNVFSESYQILEELDLLRERQDRVEESLQRDLREKDAEEERSRSSSLSSTATPRLTSSRLQQREIDQDLVDRYMEYPRVKSTSLFNVMPTIYEDKIFQLNEYEEEEEELESDLPECKGMEDVYLHEDDAREHDTAEDDCPDVLLVEELGVKH</sequence>
<feature type="compositionally biased region" description="Low complexity" evidence="2">
    <location>
        <begin position="648"/>
        <end position="664"/>
    </location>
</feature>
<evidence type="ECO:0000256" key="2">
    <source>
        <dbReference type="SAM" id="MobiDB-lite"/>
    </source>
</evidence>
<dbReference type="GeneID" id="110986980"/>
<keyword evidence="1" id="KW-0175">Coiled coil</keyword>
<protein>
    <submittedName>
        <fullName evidence="4">Uncharacterized protein LOC110986980 isoform X2</fullName>
    </submittedName>
</protein>
<dbReference type="OMA" id="GEWATIC"/>
<feature type="compositionally biased region" description="Polar residues" evidence="2">
    <location>
        <begin position="262"/>
        <end position="275"/>
    </location>
</feature>
<feature type="compositionally biased region" description="Basic and acidic residues" evidence="2">
    <location>
        <begin position="421"/>
        <end position="435"/>
    </location>
</feature>
<feature type="compositionally biased region" description="Basic and acidic residues" evidence="2">
    <location>
        <begin position="631"/>
        <end position="647"/>
    </location>
</feature>
<feature type="region of interest" description="Disordered" evidence="2">
    <location>
        <begin position="262"/>
        <end position="283"/>
    </location>
</feature>
<feature type="coiled-coil region" evidence="1">
    <location>
        <begin position="696"/>
        <end position="723"/>
    </location>
</feature>
<proteinExistence type="predicted"/>
<feature type="compositionally biased region" description="Basic and acidic residues" evidence="2">
    <location>
        <begin position="223"/>
        <end position="234"/>
    </location>
</feature>
<name>A0A8B7ZNS8_ACAPL</name>
<feature type="region of interest" description="Disordered" evidence="2">
    <location>
        <begin position="311"/>
        <end position="351"/>
    </location>
</feature>
<feature type="compositionally biased region" description="Polar residues" evidence="2">
    <location>
        <begin position="441"/>
        <end position="463"/>
    </location>
</feature>
<gene>
    <name evidence="4" type="primary">LOC110986980</name>
</gene>
<accession>A0A8B7ZNS8</accession>
<feature type="region of interest" description="Disordered" evidence="2">
    <location>
        <begin position="212"/>
        <end position="235"/>
    </location>
</feature>
<organism evidence="3 4">
    <name type="scientific">Acanthaster planci</name>
    <name type="common">Crown-of-thorns starfish</name>
    <dbReference type="NCBI Taxonomy" id="133434"/>
    <lineage>
        <taxon>Eukaryota</taxon>
        <taxon>Metazoa</taxon>
        <taxon>Echinodermata</taxon>
        <taxon>Eleutherozoa</taxon>
        <taxon>Asterozoa</taxon>
        <taxon>Asteroidea</taxon>
        <taxon>Valvatacea</taxon>
        <taxon>Valvatida</taxon>
        <taxon>Acanthasteridae</taxon>
        <taxon>Acanthaster</taxon>
    </lineage>
</organism>
<evidence type="ECO:0000313" key="3">
    <source>
        <dbReference type="Proteomes" id="UP000694845"/>
    </source>
</evidence>
<reference evidence="4" key="1">
    <citation type="submission" date="2025-08" db="UniProtKB">
        <authorList>
            <consortium name="RefSeq"/>
        </authorList>
    </citation>
    <scope>IDENTIFICATION</scope>
</reference>
<feature type="region of interest" description="Disordered" evidence="2">
    <location>
        <begin position="631"/>
        <end position="665"/>
    </location>
</feature>
<feature type="region of interest" description="Disordered" evidence="2">
    <location>
        <begin position="389"/>
        <end position="465"/>
    </location>
</feature>
<evidence type="ECO:0000256" key="1">
    <source>
        <dbReference type="SAM" id="Coils"/>
    </source>
</evidence>
<dbReference type="RefSeq" id="XP_022105041.1">
    <property type="nucleotide sequence ID" value="XM_022249349.1"/>
</dbReference>
<dbReference type="Proteomes" id="UP000694845">
    <property type="component" value="Unplaced"/>
</dbReference>
<evidence type="ECO:0000313" key="4">
    <source>
        <dbReference type="RefSeq" id="XP_022105041.1"/>
    </source>
</evidence>